<gene>
    <name evidence="2" type="ORF">BROSI_A0652</name>
</gene>
<evidence type="ECO:0000313" key="2">
    <source>
        <dbReference type="EMBL" id="GAN32141.1"/>
    </source>
</evidence>
<dbReference type="SUPFAM" id="SSF53474">
    <property type="entry name" value="alpha/beta-Hydrolases"/>
    <property type="match status" value="1"/>
</dbReference>
<name>A0ABQ0JTT4_9BACT</name>
<dbReference type="PANTHER" id="PTHR48104">
    <property type="entry name" value="METACASPASE-4"/>
    <property type="match status" value="1"/>
</dbReference>
<dbReference type="EMBL" id="BAFN01000001">
    <property type="protein sequence ID" value="GAN32141.1"/>
    <property type="molecule type" value="Genomic_DNA"/>
</dbReference>
<comment type="caution">
    <text evidence="2">The sequence shown here is derived from an EMBL/GenBank/DDBJ whole genome shotgun (WGS) entry which is preliminary data.</text>
</comment>
<dbReference type="RefSeq" id="WP_052562299.1">
    <property type="nucleotide sequence ID" value="NZ_BAFN01000001.1"/>
</dbReference>
<dbReference type="Proteomes" id="UP000032309">
    <property type="component" value="Unassembled WGS sequence"/>
</dbReference>
<keyword evidence="3" id="KW-1185">Reference proteome</keyword>
<reference evidence="3" key="1">
    <citation type="journal article" date="2015" name="Genome Announc.">
        <title>Draft Genome Sequence of an Anaerobic Ammonium-Oxidizing Bacterium, "Candidatus Brocadia sinica".</title>
        <authorList>
            <person name="Oshiki M."/>
            <person name="Shinyako-Hata K."/>
            <person name="Satoh H."/>
            <person name="Okabe S."/>
        </authorList>
    </citation>
    <scope>NUCLEOTIDE SEQUENCE [LARGE SCALE GENOMIC DNA]</scope>
    <source>
        <strain evidence="3">JPN1</strain>
    </source>
</reference>
<dbReference type="InterPro" id="IPR029058">
    <property type="entry name" value="AB_hydrolase_fold"/>
</dbReference>
<dbReference type="Pfam" id="PF00656">
    <property type="entry name" value="Peptidase_C14"/>
    <property type="match status" value="1"/>
</dbReference>
<evidence type="ECO:0000259" key="1">
    <source>
        <dbReference type="Pfam" id="PF00656"/>
    </source>
</evidence>
<dbReference type="SUPFAM" id="SSF52129">
    <property type="entry name" value="Caspase-like"/>
    <property type="match status" value="1"/>
</dbReference>
<dbReference type="InterPro" id="IPR011600">
    <property type="entry name" value="Pept_C14_caspase"/>
</dbReference>
<proteinExistence type="predicted"/>
<dbReference type="InterPro" id="IPR029030">
    <property type="entry name" value="Caspase-like_dom_sf"/>
</dbReference>
<dbReference type="PANTHER" id="PTHR48104:SF30">
    <property type="entry name" value="METACASPASE-1"/>
    <property type="match status" value="1"/>
</dbReference>
<organism evidence="2 3">
    <name type="scientific">Candidatus Brocadia sinica JPN1</name>
    <dbReference type="NCBI Taxonomy" id="1197129"/>
    <lineage>
        <taxon>Bacteria</taxon>
        <taxon>Pseudomonadati</taxon>
        <taxon>Planctomycetota</taxon>
        <taxon>Candidatus Brocadiia</taxon>
        <taxon>Candidatus Brocadiales</taxon>
        <taxon>Candidatus Brocadiaceae</taxon>
        <taxon>Candidatus Brocadia</taxon>
    </lineage>
</organism>
<feature type="domain" description="Peptidase C14 caspase" evidence="1">
    <location>
        <begin position="280"/>
        <end position="548"/>
    </location>
</feature>
<dbReference type="Gene3D" id="3.40.50.1820">
    <property type="entry name" value="alpha/beta hydrolase"/>
    <property type="match status" value="1"/>
</dbReference>
<accession>A0ABQ0JTT4</accession>
<dbReference type="InterPro" id="IPR050452">
    <property type="entry name" value="Metacaspase"/>
</dbReference>
<evidence type="ECO:0000313" key="3">
    <source>
        <dbReference type="Proteomes" id="UP000032309"/>
    </source>
</evidence>
<sequence>MGKIIFVHGIGDSKSDYWHEWRERVANAIGTNKFDPNRDYHGVWWEGIMDDYSGGGEPGKRSLKAPSLTDKASKLKDEINTTIHRELLRWCKGKGKTLDRSMERGFIGDYLGDFGYYLLDAALADKVQKQLRDKLIELSQQDTELHIICHSWGTVVTYDVLSRWDKCPKISSLITIGSPLWIPVVRIERRKYPEKTMRWTNVDNEGNGFWEWFNGDPIGGYLNIYDDHDRFKNMNIHSKTGHLAVGYLGDDEMTGILLTSLRVTIPPGVAERALEPRKPKKKALLIAINEYPFPIPPLYGCINDSFLVNRMLQEVHEFPTKDIHMVHNHRATTNKIRNKIEWLLDGAKSGDTLLLHYSGHGTQIPERIGDEVDGLDECIVPYDFDSDAPGLIDNDFRELFGNLPAGVKLTVIFDCCHSGTGTRGESIKVRGFLPPMDILNRVYEFKFEGSPLPVFKLREEFADKKRRLLREMKREKDEYIPIALSACKDSQTAKEYPVGGANYGAFTYFICHEIYKNKGKKLTYGNLTKMCGRSMKLADIQDQTPQLNGPRKIEASMFLL</sequence>
<protein>
    <recommendedName>
        <fullName evidence="1">Peptidase C14 caspase domain-containing protein</fullName>
    </recommendedName>
</protein>
<dbReference type="Gene3D" id="3.40.50.1460">
    <property type="match status" value="1"/>
</dbReference>